<dbReference type="EMBL" id="NQMQ01000019">
    <property type="protein sequence ID" value="PAJ68998.1"/>
    <property type="molecule type" value="Genomic_DNA"/>
</dbReference>
<dbReference type="GO" id="GO:0008270">
    <property type="term" value="F:zinc ion binding"/>
    <property type="evidence" value="ECO:0007669"/>
    <property type="project" value="InterPro"/>
</dbReference>
<sequence length="548" mass="60699">MVTVVGIVSLFGILGRNNHNDLPPQKGGIVPPAHYFRCQNSTDHRAQLSQRMREAEFALYRGYAASAAVEDFDLEVEELAQVTSRPKHEVEAAILAYFRLASLPKLLALQEQTCLLSVHMLTGIDTALCKIGATADEATWAAFDDMLTRIFTPKRANQELPSRASVARRIRTMIAKLDVGLSHNPEKRKRREAEHNHRARNVEFSAQENHDSAGIATMTLSTDATTMAVLRASLQATARQEKISFADAAVKLLNGDVEPAANVRIQVYAPAGADGTRAAGAPVFIPRYGWTDALATAELESLLKNHPPETVNLDETATTKTDSYAPTEGMKHYAHARDGNCIFPGCDRPATACQLDHRIPFDRGGETTPHNLFCLCPHHHNMKTDKRIFYVPDPVTGDIVWLCEDGTYLLSRHEGPLFDETTPTTTRWRSSLPNVARNRDAYADFLARAHHLLDEYDNHGDYYRLMADLQALEHATGHSFDLAPEPPTEDSTVIPEEPDPDPYPEPEREPCPFPPGYVPAQQPTQRAKNAHPLLTKGCASENAVVARR</sequence>
<evidence type="ECO:0000313" key="3">
    <source>
        <dbReference type="EMBL" id="PAJ68998.1"/>
    </source>
</evidence>
<evidence type="ECO:0000256" key="1">
    <source>
        <dbReference type="SAM" id="MobiDB-lite"/>
    </source>
</evidence>
<dbReference type="GO" id="GO:0003676">
    <property type="term" value="F:nucleic acid binding"/>
    <property type="evidence" value="ECO:0007669"/>
    <property type="project" value="InterPro"/>
</dbReference>
<dbReference type="CDD" id="cd00085">
    <property type="entry name" value="HNHc"/>
    <property type="match status" value="1"/>
</dbReference>
<dbReference type="Pfam" id="PF01844">
    <property type="entry name" value="HNH"/>
    <property type="match status" value="1"/>
</dbReference>
<dbReference type="GO" id="GO:0004519">
    <property type="term" value="F:endonuclease activity"/>
    <property type="evidence" value="ECO:0007669"/>
    <property type="project" value="InterPro"/>
</dbReference>
<proteinExistence type="predicted"/>
<evidence type="ECO:0000313" key="4">
    <source>
        <dbReference type="Proteomes" id="UP000215771"/>
    </source>
</evidence>
<dbReference type="SMART" id="SM00507">
    <property type="entry name" value="HNHc"/>
    <property type="match status" value="1"/>
</dbReference>
<evidence type="ECO:0000259" key="2">
    <source>
        <dbReference type="SMART" id="SM00507"/>
    </source>
</evidence>
<comment type="caution">
    <text evidence="3">The sequence shown here is derived from an EMBL/GenBank/DDBJ whole genome shotgun (WGS) entry which is preliminary data.</text>
</comment>
<reference evidence="3 4" key="1">
    <citation type="submission" date="2017-08" db="EMBL/GenBank/DDBJ databases">
        <authorList>
            <person name="de Groot N.N."/>
        </authorList>
    </citation>
    <scope>NUCLEOTIDE SEQUENCE [LARGE SCALE GENOMIC DNA]</scope>
    <source>
        <strain evidence="3 4">NBT06-6</strain>
    </source>
</reference>
<dbReference type="Proteomes" id="UP000215771">
    <property type="component" value="Unassembled WGS sequence"/>
</dbReference>
<dbReference type="AlphaFoldDB" id="A0A269PBC0"/>
<gene>
    <name evidence="3" type="ORF">CIG21_09055</name>
</gene>
<accession>A0A269PBC0</accession>
<name>A0A269PBC0_9CORY</name>
<feature type="region of interest" description="Disordered" evidence="1">
    <location>
        <begin position="479"/>
        <end position="534"/>
    </location>
</feature>
<dbReference type="Gene3D" id="1.10.30.50">
    <property type="match status" value="1"/>
</dbReference>
<feature type="domain" description="HNH nuclease" evidence="2">
    <location>
        <begin position="329"/>
        <end position="381"/>
    </location>
</feature>
<dbReference type="InterPro" id="IPR003615">
    <property type="entry name" value="HNH_nuc"/>
</dbReference>
<dbReference type="InterPro" id="IPR002711">
    <property type="entry name" value="HNH"/>
</dbReference>
<organism evidence="3 4">
    <name type="scientific">Corynebacterium hadale</name>
    <dbReference type="NCBI Taxonomy" id="2026255"/>
    <lineage>
        <taxon>Bacteria</taxon>
        <taxon>Bacillati</taxon>
        <taxon>Actinomycetota</taxon>
        <taxon>Actinomycetes</taxon>
        <taxon>Mycobacteriales</taxon>
        <taxon>Corynebacteriaceae</taxon>
        <taxon>Corynebacterium</taxon>
    </lineage>
</organism>
<protein>
    <recommendedName>
        <fullName evidence="2">HNH nuclease domain-containing protein</fullName>
    </recommendedName>
</protein>